<dbReference type="AlphaFoldDB" id="A0A9W4UTN0"/>
<comment type="caution">
    <text evidence="1">The sequence shown here is derived from an EMBL/GenBank/DDBJ whole genome shotgun (WGS) entry which is preliminary data.</text>
</comment>
<evidence type="ECO:0000313" key="2">
    <source>
        <dbReference type="Proteomes" id="UP001152607"/>
    </source>
</evidence>
<protein>
    <submittedName>
        <fullName evidence="1">Uncharacterized protein</fullName>
    </submittedName>
</protein>
<sequence length="70" mass="7925">MVSCLRVTGICMQTSVCPFHAVLEINTNIWVAPWPGAESKTPLVNLFDPAYFLLNHVFIGILKCRKRCNF</sequence>
<organism evidence="1 2">
    <name type="scientific">Periconia digitata</name>
    <dbReference type="NCBI Taxonomy" id="1303443"/>
    <lineage>
        <taxon>Eukaryota</taxon>
        <taxon>Fungi</taxon>
        <taxon>Dikarya</taxon>
        <taxon>Ascomycota</taxon>
        <taxon>Pezizomycotina</taxon>
        <taxon>Dothideomycetes</taxon>
        <taxon>Pleosporomycetidae</taxon>
        <taxon>Pleosporales</taxon>
        <taxon>Massarineae</taxon>
        <taxon>Periconiaceae</taxon>
        <taxon>Periconia</taxon>
    </lineage>
</organism>
<accession>A0A9W4UTN0</accession>
<reference evidence="1" key="1">
    <citation type="submission" date="2023-01" db="EMBL/GenBank/DDBJ databases">
        <authorList>
            <person name="Van Ghelder C."/>
            <person name="Rancurel C."/>
        </authorList>
    </citation>
    <scope>NUCLEOTIDE SEQUENCE</scope>
    <source>
        <strain evidence="1">CNCM I-4278</strain>
    </source>
</reference>
<proteinExistence type="predicted"/>
<gene>
    <name evidence="1" type="ORF">PDIGIT_LOCUS14458</name>
</gene>
<dbReference type="Proteomes" id="UP001152607">
    <property type="component" value="Unassembled WGS sequence"/>
</dbReference>
<name>A0A9W4UTN0_9PLEO</name>
<keyword evidence="2" id="KW-1185">Reference proteome</keyword>
<dbReference type="EMBL" id="CAOQHR010000011">
    <property type="protein sequence ID" value="CAI6341264.1"/>
    <property type="molecule type" value="Genomic_DNA"/>
</dbReference>
<evidence type="ECO:0000313" key="1">
    <source>
        <dbReference type="EMBL" id="CAI6341264.1"/>
    </source>
</evidence>